<proteinExistence type="inferred from homology"/>
<dbReference type="InterPro" id="IPR029021">
    <property type="entry name" value="Prot-tyrosine_phosphatase-like"/>
</dbReference>
<accession>A0ABN1GDD5</accession>
<gene>
    <name evidence="2" type="ORF">GCM10009547_08990</name>
</gene>
<protein>
    <submittedName>
        <fullName evidence="2">Tyrosine-protein phosphatase</fullName>
    </submittedName>
</protein>
<dbReference type="RefSeq" id="WP_344602048.1">
    <property type="nucleotide sequence ID" value="NZ_BAAAHE010000007.1"/>
</dbReference>
<evidence type="ECO:0000313" key="2">
    <source>
        <dbReference type="EMBL" id="GAA0609135.1"/>
    </source>
</evidence>
<reference evidence="2 3" key="1">
    <citation type="journal article" date="2019" name="Int. J. Syst. Evol. Microbiol.">
        <title>The Global Catalogue of Microorganisms (GCM) 10K type strain sequencing project: providing services to taxonomists for standard genome sequencing and annotation.</title>
        <authorList>
            <consortium name="The Broad Institute Genomics Platform"/>
            <consortium name="The Broad Institute Genome Sequencing Center for Infectious Disease"/>
            <person name="Wu L."/>
            <person name="Ma J."/>
        </authorList>
    </citation>
    <scope>NUCLEOTIDE SEQUENCE [LARGE SCALE GENOMIC DNA]</scope>
    <source>
        <strain evidence="2 3">JCM 10671</strain>
    </source>
</reference>
<sequence>MTGRELTFERLFNVRDLGGLRTADGRTVRPGLVYRSDDPHRATEADVEALRALGITTVIDLRLDVEVDARGSHVWTTLGLDPVRCSIMSKEPVPENLARYIEPEFVRDEYLAMIADDDIARRLWRALAAAGDQPRLIHCASGRDRTAVIAAFLLETLGVSREDVLDDYEASGTGMERMLAYIDEHVPDAVPMSEGNRYAFTRTPRACMAAFLDAVDERWGSPVSYLEKLGVGPELDRLRADLLTD</sequence>
<dbReference type="Gene3D" id="3.90.190.10">
    <property type="entry name" value="Protein tyrosine phosphatase superfamily"/>
    <property type="match status" value="1"/>
</dbReference>
<dbReference type="Pfam" id="PF13350">
    <property type="entry name" value="Y_phosphatase3"/>
    <property type="match status" value="1"/>
</dbReference>
<evidence type="ECO:0000256" key="1">
    <source>
        <dbReference type="ARBA" id="ARBA00009580"/>
    </source>
</evidence>
<dbReference type="PANTHER" id="PTHR31126">
    <property type="entry name" value="TYROSINE-PROTEIN PHOSPHATASE"/>
    <property type="match status" value="1"/>
</dbReference>
<dbReference type="PROSITE" id="PS00383">
    <property type="entry name" value="TYR_PHOSPHATASE_1"/>
    <property type="match status" value="1"/>
</dbReference>
<name>A0ABN1GDD5_9ACTN</name>
<comment type="caution">
    <text evidence="2">The sequence shown here is derived from an EMBL/GenBank/DDBJ whole genome shotgun (WGS) entry which is preliminary data.</text>
</comment>
<evidence type="ECO:0000313" key="3">
    <source>
        <dbReference type="Proteomes" id="UP001500957"/>
    </source>
</evidence>
<dbReference type="InterPro" id="IPR016130">
    <property type="entry name" value="Tyr_Pase_AS"/>
</dbReference>
<comment type="similarity">
    <text evidence="1">Belongs to the protein-tyrosine phosphatase family.</text>
</comment>
<dbReference type="InterPro" id="IPR026893">
    <property type="entry name" value="Tyr/Ser_Pase_IphP-type"/>
</dbReference>
<dbReference type="PANTHER" id="PTHR31126:SF1">
    <property type="entry name" value="TYROSINE SPECIFIC PROTEIN PHOSPHATASES DOMAIN-CONTAINING PROTEIN"/>
    <property type="match status" value="1"/>
</dbReference>
<dbReference type="SUPFAM" id="SSF52799">
    <property type="entry name" value="(Phosphotyrosine protein) phosphatases II"/>
    <property type="match status" value="1"/>
</dbReference>
<dbReference type="Proteomes" id="UP001500957">
    <property type="component" value="Unassembled WGS sequence"/>
</dbReference>
<dbReference type="EMBL" id="BAAAHE010000007">
    <property type="protein sequence ID" value="GAA0609135.1"/>
    <property type="molecule type" value="Genomic_DNA"/>
</dbReference>
<keyword evidence="3" id="KW-1185">Reference proteome</keyword>
<organism evidence="2 3">
    <name type="scientific">Sporichthya brevicatena</name>
    <dbReference type="NCBI Taxonomy" id="171442"/>
    <lineage>
        <taxon>Bacteria</taxon>
        <taxon>Bacillati</taxon>
        <taxon>Actinomycetota</taxon>
        <taxon>Actinomycetes</taxon>
        <taxon>Sporichthyales</taxon>
        <taxon>Sporichthyaceae</taxon>
        <taxon>Sporichthya</taxon>
    </lineage>
</organism>